<gene>
    <name evidence="1" type="ORF">PEVE_00008921</name>
</gene>
<feature type="non-terminal residue" evidence="1">
    <location>
        <position position="1"/>
    </location>
</feature>
<name>A0ABN8R608_9CNID</name>
<sequence>YAHQLRFTFRLAFRRSSSSLYYCDQNTIGNGSLLGSGDSWRADRDETCEFCSGQTIADTGFRCTDYSSSEDWSVGENNFTHTFSADTTWIVSYTDCCWTSLQSSMGYQDGPFRISTKVTLTQRLDNGRINSSPVSRSPAIIRWSEGCSRSLRIPVEDGDGDVVKCRYANDFESLIYDSFPHGILDEKTCLLSYNGNNGTAGTYVVALTLEDFPAGTTNFDGVTPFSSVGLQFLVIISSYSGSCSNVSVFSPLTPNDGECTEVQIGSMYRAVIEVTLVDVSKRIVEIVTASPPGMHLTPLSERSGVHYRNVTWYPNQNQVGQQSFCFKAVDSSGMGTEWRCVTILVGISNTPRVILGSQTTQSPPNNSEPGYVWWSIQFDRAIKKPRTSSYIRLVLLPSGHTVHKVDALSQFVIINSDLTTLQFAMPYAALSMNSSYAILMDRGAVVGQGCSYGGPPTPGITNTSDWQFTAGFCPVGYTLAPPDFSNCVGTYILVSF</sequence>
<proteinExistence type="predicted"/>
<dbReference type="Proteomes" id="UP001159427">
    <property type="component" value="Unassembled WGS sequence"/>
</dbReference>
<keyword evidence="2" id="KW-1185">Reference proteome</keyword>
<evidence type="ECO:0000313" key="2">
    <source>
        <dbReference type="Proteomes" id="UP001159427"/>
    </source>
</evidence>
<evidence type="ECO:0000313" key="1">
    <source>
        <dbReference type="EMBL" id="CAH3173233.1"/>
    </source>
</evidence>
<comment type="caution">
    <text evidence="1">The sequence shown here is derived from an EMBL/GenBank/DDBJ whole genome shotgun (WGS) entry which is preliminary data.</text>
</comment>
<feature type="non-terminal residue" evidence="1">
    <location>
        <position position="496"/>
    </location>
</feature>
<protein>
    <submittedName>
        <fullName evidence="1">Uncharacterized protein</fullName>
    </submittedName>
</protein>
<organism evidence="1 2">
    <name type="scientific">Porites evermanni</name>
    <dbReference type="NCBI Taxonomy" id="104178"/>
    <lineage>
        <taxon>Eukaryota</taxon>
        <taxon>Metazoa</taxon>
        <taxon>Cnidaria</taxon>
        <taxon>Anthozoa</taxon>
        <taxon>Hexacorallia</taxon>
        <taxon>Scleractinia</taxon>
        <taxon>Fungiina</taxon>
        <taxon>Poritidae</taxon>
        <taxon>Porites</taxon>
    </lineage>
</organism>
<reference evidence="1 2" key="1">
    <citation type="submission" date="2022-05" db="EMBL/GenBank/DDBJ databases">
        <authorList>
            <consortium name="Genoscope - CEA"/>
            <person name="William W."/>
        </authorList>
    </citation>
    <scope>NUCLEOTIDE SEQUENCE [LARGE SCALE GENOMIC DNA]</scope>
</reference>
<dbReference type="EMBL" id="CALNXI010001608">
    <property type="protein sequence ID" value="CAH3173233.1"/>
    <property type="molecule type" value="Genomic_DNA"/>
</dbReference>
<accession>A0ABN8R608</accession>